<accession>A0A6J7KQM3</accession>
<feature type="coiled-coil region" evidence="1">
    <location>
        <begin position="77"/>
        <end position="111"/>
    </location>
</feature>
<dbReference type="GO" id="GO:0003677">
    <property type="term" value="F:DNA binding"/>
    <property type="evidence" value="ECO:0007669"/>
    <property type="project" value="InterPro"/>
</dbReference>
<evidence type="ECO:0000256" key="1">
    <source>
        <dbReference type="SAM" id="Coils"/>
    </source>
</evidence>
<dbReference type="InterPro" id="IPR002514">
    <property type="entry name" value="Transposase_8"/>
</dbReference>
<dbReference type="EMBL" id="CAFBMK010000445">
    <property type="protein sequence ID" value="CAB4958728.1"/>
    <property type="molecule type" value="Genomic_DNA"/>
</dbReference>
<dbReference type="AlphaFoldDB" id="A0A6J7KQM3"/>
<keyword evidence="1" id="KW-0175">Coiled coil</keyword>
<protein>
    <submittedName>
        <fullName evidence="2">Unannotated protein</fullName>
    </submittedName>
</protein>
<proteinExistence type="predicted"/>
<sequence>MPDPEFVSAPPQAKRRSFTAAYKLRILQEADQATERGQVAAMLRREGLYSSHLVEWRKARDNGALQALQKPRGRPKADPLAVENAQLKRRLERAEQDLQKARKVIEVQGNVSALLGELLEPRGAQDTSSKRTTGR</sequence>
<organism evidence="2">
    <name type="scientific">freshwater metagenome</name>
    <dbReference type="NCBI Taxonomy" id="449393"/>
    <lineage>
        <taxon>unclassified sequences</taxon>
        <taxon>metagenomes</taxon>
        <taxon>ecological metagenomes</taxon>
    </lineage>
</organism>
<reference evidence="2" key="1">
    <citation type="submission" date="2020-05" db="EMBL/GenBank/DDBJ databases">
        <authorList>
            <person name="Chiriac C."/>
            <person name="Salcher M."/>
            <person name="Ghai R."/>
            <person name="Kavagutti S V."/>
        </authorList>
    </citation>
    <scope>NUCLEOTIDE SEQUENCE</scope>
</reference>
<dbReference type="GO" id="GO:0006313">
    <property type="term" value="P:DNA transposition"/>
    <property type="evidence" value="ECO:0007669"/>
    <property type="project" value="InterPro"/>
</dbReference>
<dbReference type="Pfam" id="PF01527">
    <property type="entry name" value="HTH_Tnp_1"/>
    <property type="match status" value="1"/>
</dbReference>
<gene>
    <name evidence="2" type="ORF">UFOPK3564_03923</name>
</gene>
<name>A0A6J7KQM3_9ZZZZ</name>
<dbReference type="GO" id="GO:0004803">
    <property type="term" value="F:transposase activity"/>
    <property type="evidence" value="ECO:0007669"/>
    <property type="project" value="InterPro"/>
</dbReference>
<evidence type="ECO:0000313" key="2">
    <source>
        <dbReference type="EMBL" id="CAB4958728.1"/>
    </source>
</evidence>